<evidence type="ECO:0000256" key="2">
    <source>
        <dbReference type="ARBA" id="ARBA00005073"/>
    </source>
</evidence>
<comment type="subcellular location">
    <subcellularLocation>
        <location evidence="1">Cell membrane</location>
        <topology evidence="1">Multi-pass membrane protein</topology>
    </subcellularLocation>
</comment>
<dbReference type="Pfam" id="PF03653">
    <property type="entry name" value="UPF0093"/>
    <property type="match status" value="1"/>
</dbReference>
<evidence type="ECO:0000256" key="5">
    <source>
        <dbReference type="ARBA" id="ARBA00022475"/>
    </source>
</evidence>
<dbReference type="GO" id="GO:0070818">
    <property type="term" value="F:protoporphyrinogen oxidase activity"/>
    <property type="evidence" value="ECO:0007669"/>
    <property type="project" value="UniProtKB-UniRule"/>
</dbReference>
<organism evidence="16 17">
    <name type="scientific">Paracoccus yeei</name>
    <dbReference type="NCBI Taxonomy" id="147645"/>
    <lineage>
        <taxon>Bacteria</taxon>
        <taxon>Pseudomonadati</taxon>
        <taxon>Pseudomonadota</taxon>
        <taxon>Alphaproteobacteria</taxon>
        <taxon>Rhodobacterales</taxon>
        <taxon>Paracoccaceae</taxon>
        <taxon>Paracoccus</taxon>
    </lineage>
</organism>
<dbReference type="GO" id="GO:0046872">
    <property type="term" value="F:metal ion binding"/>
    <property type="evidence" value="ECO:0007669"/>
    <property type="project" value="UniProtKB-UniRule"/>
</dbReference>
<accession>A0A2D2C5V8</accession>
<keyword evidence="5 14" id="KW-1003">Cell membrane</keyword>
<evidence type="ECO:0000256" key="15">
    <source>
        <dbReference type="SAM" id="Phobius"/>
    </source>
</evidence>
<protein>
    <recommendedName>
        <fullName evidence="4 14">Protoporphyrinogen IX oxidase</fullName>
        <ecNumber evidence="14">1.3.99.-</ecNumber>
    </recommendedName>
</protein>
<dbReference type="EMBL" id="CP024423">
    <property type="protein sequence ID" value="ATQ57857.1"/>
    <property type="molecule type" value="Genomic_DNA"/>
</dbReference>
<dbReference type="GO" id="GO:0005886">
    <property type="term" value="C:plasma membrane"/>
    <property type="evidence" value="ECO:0007669"/>
    <property type="project" value="UniProtKB-SubCell"/>
</dbReference>
<feature type="transmembrane region" description="Helical" evidence="15">
    <location>
        <begin position="6"/>
        <end position="28"/>
    </location>
</feature>
<dbReference type="PANTHER" id="PTHR40255:SF1">
    <property type="entry name" value="PROTOPORPHYRINOGEN IX OXIDASE"/>
    <property type="match status" value="1"/>
</dbReference>
<comment type="similarity">
    <text evidence="3 14">Belongs to the HemJ family.</text>
</comment>
<evidence type="ECO:0000256" key="14">
    <source>
        <dbReference type="PIRNR" id="PIRNR004638"/>
    </source>
</evidence>
<geneLocation type="plasmid" evidence="17">
    <name>ptt13-1</name>
</geneLocation>
<dbReference type="PIRSF" id="PIRSF004638">
    <property type="entry name" value="UCP004638"/>
    <property type="match status" value="1"/>
</dbReference>
<evidence type="ECO:0000256" key="9">
    <source>
        <dbReference type="ARBA" id="ARBA00022989"/>
    </source>
</evidence>
<keyword evidence="12 14" id="KW-0472">Membrane</keyword>
<dbReference type="EC" id="1.3.99.-" evidence="14"/>
<evidence type="ECO:0000256" key="11">
    <source>
        <dbReference type="ARBA" id="ARBA00023004"/>
    </source>
</evidence>
<evidence type="ECO:0000256" key="3">
    <source>
        <dbReference type="ARBA" id="ARBA00006501"/>
    </source>
</evidence>
<evidence type="ECO:0000256" key="10">
    <source>
        <dbReference type="ARBA" id="ARBA00023002"/>
    </source>
</evidence>
<evidence type="ECO:0000313" key="17">
    <source>
        <dbReference type="Proteomes" id="UP000229314"/>
    </source>
</evidence>
<comment type="function">
    <text evidence="14">Catalyzes the oxidation of protoporphyrinogen IX to protoporphyrin IX.</text>
</comment>
<keyword evidence="8 14" id="KW-0479">Metal-binding</keyword>
<dbReference type="AlphaFoldDB" id="A0A2D2C5V8"/>
<keyword evidence="10" id="KW-0560">Oxidoreductase</keyword>
<evidence type="ECO:0000256" key="6">
    <source>
        <dbReference type="ARBA" id="ARBA00022617"/>
    </source>
</evidence>
<dbReference type="PANTHER" id="PTHR40255">
    <property type="entry name" value="UPF0093 MEMBRANE PROTEIN SLR1790"/>
    <property type="match status" value="1"/>
</dbReference>
<evidence type="ECO:0000256" key="4">
    <source>
        <dbReference type="ARBA" id="ARBA00017504"/>
    </source>
</evidence>
<comment type="catalytic activity">
    <reaction evidence="13 14">
        <text>protoporphyrinogen IX + 3 A = protoporphyrin IX + 3 AH2</text>
        <dbReference type="Rhea" id="RHEA:62000"/>
        <dbReference type="ChEBI" id="CHEBI:13193"/>
        <dbReference type="ChEBI" id="CHEBI:17499"/>
        <dbReference type="ChEBI" id="CHEBI:57306"/>
        <dbReference type="ChEBI" id="CHEBI:57307"/>
    </reaction>
</comment>
<dbReference type="GeneID" id="78899648"/>
<dbReference type="InterPro" id="IPR005265">
    <property type="entry name" value="HemJ-like"/>
</dbReference>
<dbReference type="Proteomes" id="UP000229314">
    <property type="component" value="Plasmid pTT13-1"/>
</dbReference>
<evidence type="ECO:0000256" key="1">
    <source>
        <dbReference type="ARBA" id="ARBA00004651"/>
    </source>
</evidence>
<reference evidence="16 17" key="1">
    <citation type="submission" date="2017-10" db="EMBL/GenBank/DDBJ databases">
        <title>Complete genome sequence of Paracoccus yeei TT13 isolated from human skin.</title>
        <authorList>
            <person name="Lee K."/>
            <person name="Lim J.Y."/>
            <person name="Hwang I."/>
        </authorList>
    </citation>
    <scope>NUCLEOTIDE SEQUENCE [LARGE SCALE GENOMIC DNA]</scope>
    <source>
        <strain evidence="16 17">TT13</strain>
        <plasmid evidence="17">Plasmid ptt13-1</plasmid>
    </source>
</reference>
<comment type="pathway">
    <text evidence="2 14">Porphyrin-containing compound metabolism; protoporphyrin-IX biosynthesis; protoporphyrin-IX from protoporphyrinogen-IX: step 1/1.</text>
</comment>
<evidence type="ECO:0000256" key="7">
    <source>
        <dbReference type="ARBA" id="ARBA00022692"/>
    </source>
</evidence>
<feature type="transmembrane region" description="Helical" evidence="15">
    <location>
        <begin position="83"/>
        <end position="103"/>
    </location>
</feature>
<dbReference type="UniPathway" id="UPA00251">
    <property type="reaction ID" value="UER00324"/>
</dbReference>
<feature type="transmembrane region" description="Helical" evidence="15">
    <location>
        <begin position="115"/>
        <end position="134"/>
    </location>
</feature>
<keyword evidence="16" id="KW-0614">Plasmid</keyword>
<feature type="transmembrane region" description="Helical" evidence="15">
    <location>
        <begin position="49"/>
        <end position="71"/>
    </location>
</feature>
<keyword evidence="9 15" id="KW-1133">Transmembrane helix</keyword>
<dbReference type="RefSeq" id="WP_099650265.1">
    <property type="nucleotide sequence ID" value="NZ_CAJGAB010000020.1"/>
</dbReference>
<gene>
    <name evidence="16" type="ORF">PYTT13_18510</name>
</gene>
<sequence length="165" mass="17911">MIEILKALHIAAIAGWSAGLLCLPSLYVQRCHVGSRDELHRLQALVRFAYINLVSPLAFVAVASGTALIFARSVVAPWFALKLALVLGMSFLHVLTGLVVIRLFRKGERYPTWRFVLATLVAAALVLGILWLVLAKPALPPAPAAFFRPGALQDLLAPLNPWATP</sequence>
<dbReference type="GO" id="GO:0006782">
    <property type="term" value="P:protoporphyrinogen IX biosynthetic process"/>
    <property type="evidence" value="ECO:0007669"/>
    <property type="project" value="UniProtKB-UniRule"/>
</dbReference>
<evidence type="ECO:0000256" key="8">
    <source>
        <dbReference type="ARBA" id="ARBA00022723"/>
    </source>
</evidence>
<keyword evidence="7 15" id="KW-0812">Transmembrane</keyword>
<proteinExistence type="inferred from homology"/>
<name>A0A2D2C5V8_9RHOB</name>
<keyword evidence="11 14" id="KW-0408">Iron</keyword>
<evidence type="ECO:0000256" key="12">
    <source>
        <dbReference type="ARBA" id="ARBA00023136"/>
    </source>
</evidence>
<comment type="cofactor">
    <cofactor evidence="14">
        <name>heme b</name>
        <dbReference type="ChEBI" id="CHEBI:60344"/>
    </cofactor>
    <text evidence="14">Binds 1 heme b (iron(II)-protoporphyrin IX) group per subunit.</text>
</comment>
<evidence type="ECO:0000313" key="16">
    <source>
        <dbReference type="EMBL" id="ATQ57857.1"/>
    </source>
</evidence>
<keyword evidence="6 14" id="KW-0349">Heme</keyword>
<evidence type="ECO:0000256" key="13">
    <source>
        <dbReference type="ARBA" id="ARBA00048390"/>
    </source>
</evidence>